<evidence type="ECO:0000256" key="2">
    <source>
        <dbReference type="SAM" id="MobiDB-lite"/>
    </source>
</evidence>
<dbReference type="AlphaFoldDB" id="A0AAU6TC07"/>
<dbReference type="InterPro" id="IPR036105">
    <property type="entry name" value="DiNase_FeMo-co_biosyn_sf"/>
</dbReference>
<dbReference type="SUPFAM" id="SSF53146">
    <property type="entry name" value="Nitrogenase accessory factor-like"/>
    <property type="match status" value="1"/>
</dbReference>
<dbReference type="InterPro" id="IPR003731">
    <property type="entry name" value="Di-Nase_FeMo-co_biosynth"/>
</dbReference>
<proteinExistence type="predicted"/>
<dbReference type="EMBL" id="CP095328">
    <property type="protein sequence ID" value="XAG42628.1"/>
    <property type="molecule type" value="Genomic_DNA"/>
</dbReference>
<dbReference type="Gene3D" id="3.30.420.130">
    <property type="entry name" value="Dinitrogenase iron-molybdenum cofactor biosynthesis domain"/>
    <property type="match status" value="1"/>
</dbReference>
<organism evidence="4">
    <name type="scientific">Aeromonas sp. 19NY04SH05-1</name>
    <dbReference type="NCBI Taxonomy" id="2920537"/>
    <lineage>
        <taxon>Bacteria</taxon>
        <taxon>Pseudomonadati</taxon>
        <taxon>Pseudomonadota</taxon>
        <taxon>Gammaproteobacteria</taxon>
        <taxon>Aeromonadales</taxon>
        <taxon>Aeromonadaceae</taxon>
        <taxon>Aeromonas</taxon>
    </lineage>
</organism>
<dbReference type="RefSeq" id="WP_224211323.1">
    <property type="nucleotide sequence ID" value="NZ_CP095328.1"/>
</dbReference>
<protein>
    <recommendedName>
        <fullName evidence="3">Dinitrogenase iron-molybdenum cofactor biosynthesis domain-containing protein</fullName>
    </recommendedName>
</protein>
<evidence type="ECO:0000313" key="4">
    <source>
        <dbReference type="EMBL" id="XAG42628.1"/>
    </source>
</evidence>
<reference evidence="4" key="1">
    <citation type="submission" date="2022-03" db="EMBL/GenBank/DDBJ databases">
        <title>Sea Food Isolates.</title>
        <authorList>
            <person name="Li C."/>
        </authorList>
    </citation>
    <scope>NUCLEOTIDE SEQUENCE</scope>
    <source>
        <strain evidence="4">19NY04SH05-1</strain>
    </source>
</reference>
<gene>
    <name evidence="4" type="ORF">MRK42_06500</name>
</gene>
<dbReference type="Pfam" id="PF02579">
    <property type="entry name" value="Nitro_FeMo-Co"/>
    <property type="match status" value="1"/>
</dbReference>
<name>A0AAU6TC07_9GAMM</name>
<feature type="region of interest" description="Disordered" evidence="2">
    <location>
        <begin position="134"/>
        <end position="167"/>
    </location>
</feature>
<keyword evidence="1" id="KW-0535">Nitrogen fixation</keyword>
<feature type="domain" description="Dinitrogenase iron-molybdenum cofactor biosynthesis" evidence="3">
    <location>
        <begin position="19"/>
        <end position="95"/>
    </location>
</feature>
<accession>A0AAU6TC07</accession>
<evidence type="ECO:0000259" key="3">
    <source>
        <dbReference type="Pfam" id="PF02579"/>
    </source>
</evidence>
<evidence type="ECO:0000256" key="1">
    <source>
        <dbReference type="ARBA" id="ARBA00023231"/>
    </source>
</evidence>
<sequence length="182" mass="18897">MNHETTPGNSAIMLSQGLLAGHFSRAEQLQILGPDGAVLATLANPAATAGCGGKQALLATLAEHGVDQVMVRNIGQQMLGRLLAAGIRVMQCRSGRLPLPALLASANLIPLTEASQGRPSRHHQGAPSIHGIRPAGQQSGAHACRRNSGAAHGHCRNTQNKGRGVDHPCCHHREGKSCQSGC</sequence>